<dbReference type="GO" id="GO:0016787">
    <property type="term" value="F:hydrolase activity"/>
    <property type="evidence" value="ECO:0007669"/>
    <property type="project" value="UniProtKB-KW"/>
</dbReference>
<evidence type="ECO:0000259" key="7">
    <source>
        <dbReference type="PROSITE" id="PS51462"/>
    </source>
</evidence>
<dbReference type="InterPro" id="IPR049734">
    <property type="entry name" value="NudC-like_C"/>
</dbReference>
<comment type="cofactor">
    <cofactor evidence="1">
        <name>Mg(2+)</name>
        <dbReference type="ChEBI" id="CHEBI:18420"/>
    </cofactor>
</comment>
<dbReference type="Gene3D" id="3.90.79.10">
    <property type="entry name" value="Nucleoside Triphosphate Pyrophosphohydrolase"/>
    <property type="match status" value="1"/>
</dbReference>
<organism evidence="8 9">
    <name type="scientific">Mesorhabditis spiculigera</name>
    <dbReference type="NCBI Taxonomy" id="96644"/>
    <lineage>
        <taxon>Eukaryota</taxon>
        <taxon>Metazoa</taxon>
        <taxon>Ecdysozoa</taxon>
        <taxon>Nematoda</taxon>
        <taxon>Chromadorea</taxon>
        <taxon>Rhabditida</taxon>
        <taxon>Rhabditina</taxon>
        <taxon>Rhabditomorpha</taxon>
        <taxon>Rhabditoidea</taxon>
        <taxon>Rhabditidae</taxon>
        <taxon>Mesorhabditinae</taxon>
        <taxon>Mesorhabditis</taxon>
    </lineage>
</organism>
<comment type="caution">
    <text evidence="8">The sequence shown here is derived from an EMBL/GenBank/DDBJ whole genome shotgun (WGS) entry which is preliminary data.</text>
</comment>
<feature type="non-terminal residue" evidence="8">
    <location>
        <position position="327"/>
    </location>
</feature>
<keyword evidence="5" id="KW-0460">Magnesium</keyword>
<dbReference type="GO" id="GO:0046872">
    <property type="term" value="F:metal ion binding"/>
    <property type="evidence" value="ECO:0007669"/>
    <property type="project" value="UniProtKB-KW"/>
</dbReference>
<dbReference type="FunFam" id="3.90.79.10:FF:000074">
    <property type="entry name" value="Mutt/nudix family protein-like protein"/>
    <property type="match status" value="1"/>
</dbReference>
<name>A0AA36DC62_9BILA</name>
<dbReference type="PANTHER" id="PTHR11383:SF3">
    <property type="entry name" value="NAD(P)H PYROPHOSPHATASE NUDT13, MITOCHONDRIAL"/>
    <property type="match status" value="1"/>
</dbReference>
<gene>
    <name evidence="8" type="ORF">MSPICULIGERA_LOCUS22837</name>
</gene>
<dbReference type="EMBL" id="CATQJA010002701">
    <property type="protein sequence ID" value="CAJ0584797.1"/>
    <property type="molecule type" value="Genomic_DNA"/>
</dbReference>
<feature type="domain" description="Nudix hydrolase" evidence="7">
    <location>
        <begin position="168"/>
        <end position="296"/>
    </location>
</feature>
<reference evidence="8" key="1">
    <citation type="submission" date="2023-06" db="EMBL/GenBank/DDBJ databases">
        <authorList>
            <person name="Delattre M."/>
        </authorList>
    </citation>
    <scope>NUCLEOTIDE SEQUENCE</scope>
    <source>
        <strain evidence="8">AF72</strain>
    </source>
</reference>
<dbReference type="SUPFAM" id="SSF55811">
    <property type="entry name" value="Nudix"/>
    <property type="match status" value="1"/>
</dbReference>
<evidence type="ECO:0000256" key="1">
    <source>
        <dbReference type="ARBA" id="ARBA00001946"/>
    </source>
</evidence>
<evidence type="ECO:0000313" key="9">
    <source>
        <dbReference type="Proteomes" id="UP001177023"/>
    </source>
</evidence>
<evidence type="ECO:0000256" key="5">
    <source>
        <dbReference type="ARBA" id="ARBA00022842"/>
    </source>
</evidence>
<dbReference type="AlphaFoldDB" id="A0AA36DC62"/>
<dbReference type="PROSITE" id="PS00893">
    <property type="entry name" value="NUDIX_BOX"/>
    <property type="match status" value="1"/>
</dbReference>
<dbReference type="CDD" id="cd03429">
    <property type="entry name" value="NUDIX_NADH_pyrophosphatase_Nudt13"/>
    <property type="match status" value="1"/>
</dbReference>
<keyword evidence="4" id="KW-0378">Hydrolase</keyword>
<evidence type="ECO:0000256" key="3">
    <source>
        <dbReference type="ARBA" id="ARBA00022723"/>
    </source>
</evidence>
<dbReference type="PANTHER" id="PTHR11383">
    <property type="entry name" value="NUCLEOSIDE DIPHOSPHATE-LINKED MOIETY X MOTIF 13"/>
    <property type="match status" value="1"/>
</dbReference>
<keyword evidence="9" id="KW-1185">Reference proteome</keyword>
<protein>
    <recommendedName>
        <fullName evidence="2">NAD(+) diphosphatase</fullName>
        <ecNumber evidence="2">3.6.1.22</ecNumber>
    </recommendedName>
</protein>
<dbReference type="InterPro" id="IPR000086">
    <property type="entry name" value="NUDIX_hydrolase_dom"/>
</dbReference>
<accession>A0AA36DC62</accession>
<proteinExistence type="predicted"/>
<dbReference type="Pfam" id="PF00293">
    <property type="entry name" value="NUDIX"/>
    <property type="match status" value="1"/>
</dbReference>
<sequence length="327" mass="36724">MGPGRLVKLCRRGASSYVESVRLLDHWQLHDDALSGEFPRGAFVLMVDKRPLVKKTGSDVQLVMHSFRDLRNNLSKYGLNFSIENSCLVDTVQPLNLDENSGLQVALFGTSLETVTPPEDLPVPPDEMHTLSQFNLTYKRCPKCCTNLKKRISKSAAECTYCRKVYYPAYSPVSICLVSDPSNEHALLVRHRGSANGVYTCVAGFATTGEPLHETCRREIAEEVGLEATDIKQLGLSQPWPMPDSSLMIGFRATADRSEKITVALDELESAEWYTRDEIMQAYQRTIEDPFLKGLTKDPDSRQILRYIPPAGAIAHTLIKKWLFKEI</sequence>
<evidence type="ECO:0000256" key="2">
    <source>
        <dbReference type="ARBA" id="ARBA00012381"/>
    </source>
</evidence>
<dbReference type="InterPro" id="IPR020084">
    <property type="entry name" value="NUDIX_hydrolase_CS"/>
</dbReference>
<dbReference type="InterPro" id="IPR015797">
    <property type="entry name" value="NUDIX_hydrolase-like_dom_sf"/>
</dbReference>
<dbReference type="PROSITE" id="PS51462">
    <property type="entry name" value="NUDIX"/>
    <property type="match status" value="1"/>
</dbReference>
<dbReference type="EC" id="3.6.1.22" evidence="2"/>
<evidence type="ECO:0000256" key="6">
    <source>
        <dbReference type="ARBA" id="ARBA00023027"/>
    </source>
</evidence>
<evidence type="ECO:0000313" key="8">
    <source>
        <dbReference type="EMBL" id="CAJ0584797.1"/>
    </source>
</evidence>
<evidence type="ECO:0000256" key="4">
    <source>
        <dbReference type="ARBA" id="ARBA00022801"/>
    </source>
</evidence>
<dbReference type="Proteomes" id="UP001177023">
    <property type="component" value="Unassembled WGS sequence"/>
</dbReference>
<keyword evidence="3" id="KW-0479">Metal-binding</keyword>
<keyword evidence="6" id="KW-0520">NAD</keyword>